<dbReference type="AlphaFoldDB" id="A0A3B0T3D9"/>
<dbReference type="InterPro" id="IPR027417">
    <property type="entry name" value="P-loop_NTPase"/>
</dbReference>
<keyword evidence="2" id="KW-0547">Nucleotide-binding</keyword>
<protein>
    <submittedName>
        <fullName evidence="5">Molybdenum transport ATP-binding protein modF</fullName>
    </submittedName>
</protein>
<evidence type="ECO:0000256" key="3">
    <source>
        <dbReference type="ARBA" id="ARBA00022840"/>
    </source>
</evidence>
<dbReference type="SUPFAM" id="SSF52540">
    <property type="entry name" value="P-loop containing nucleoside triphosphate hydrolases"/>
    <property type="match status" value="1"/>
</dbReference>
<proteinExistence type="predicted"/>
<evidence type="ECO:0000256" key="1">
    <source>
        <dbReference type="ARBA" id="ARBA00022448"/>
    </source>
</evidence>
<dbReference type="InterPro" id="IPR050095">
    <property type="entry name" value="ECF_ABC_transporter_ATP-bd"/>
</dbReference>
<dbReference type="GO" id="GO:0005524">
    <property type="term" value="F:ATP binding"/>
    <property type="evidence" value="ECO:0007669"/>
    <property type="project" value="UniProtKB-KW"/>
</dbReference>
<dbReference type="Pfam" id="PF00005">
    <property type="entry name" value="ABC_tran"/>
    <property type="match status" value="1"/>
</dbReference>
<dbReference type="PANTHER" id="PTHR43553:SF3">
    <property type="entry name" value="ABC TRANSPORTER ATP-BINDING PROTEIN MODF"/>
    <property type="match status" value="1"/>
</dbReference>
<dbReference type="PANTHER" id="PTHR43553">
    <property type="entry name" value="HEAVY METAL TRANSPORTER"/>
    <property type="match status" value="1"/>
</dbReference>
<name>A0A3B0T3D9_9ZZZZ</name>
<feature type="non-terminal residue" evidence="5">
    <location>
        <position position="1"/>
    </location>
</feature>
<dbReference type="Gene3D" id="3.40.50.300">
    <property type="entry name" value="P-loop containing nucleotide triphosphate hydrolases"/>
    <property type="match status" value="1"/>
</dbReference>
<dbReference type="InterPro" id="IPR003439">
    <property type="entry name" value="ABC_transporter-like_ATP-bd"/>
</dbReference>
<feature type="domain" description="ABC transporter" evidence="4">
    <location>
        <begin position="14"/>
        <end position="62"/>
    </location>
</feature>
<accession>A0A3B0T3D9</accession>
<sequence>GLYIRPTEAQLRLAKEWLIVINMWKIKDTRFHDLSMGQKRLVMTVRAMIKHPFLLILDEPTAGLDDASAQLLVTLVNKIAKESSAAIIFVSHRKEPGLDPDQVYELQMHKEGSLGVII</sequence>
<keyword evidence="3 5" id="KW-0067">ATP-binding</keyword>
<evidence type="ECO:0000313" key="5">
    <source>
        <dbReference type="EMBL" id="VAW12855.1"/>
    </source>
</evidence>
<dbReference type="EMBL" id="UOEL01000095">
    <property type="protein sequence ID" value="VAW12855.1"/>
    <property type="molecule type" value="Genomic_DNA"/>
</dbReference>
<keyword evidence="1" id="KW-0813">Transport</keyword>
<reference evidence="5" key="1">
    <citation type="submission" date="2018-06" db="EMBL/GenBank/DDBJ databases">
        <authorList>
            <person name="Zhirakovskaya E."/>
        </authorList>
    </citation>
    <scope>NUCLEOTIDE SEQUENCE</scope>
</reference>
<dbReference type="GO" id="GO:0043190">
    <property type="term" value="C:ATP-binding cassette (ABC) transporter complex"/>
    <property type="evidence" value="ECO:0007669"/>
    <property type="project" value="TreeGrafter"/>
</dbReference>
<evidence type="ECO:0000259" key="4">
    <source>
        <dbReference type="Pfam" id="PF00005"/>
    </source>
</evidence>
<organism evidence="5">
    <name type="scientific">hydrothermal vent metagenome</name>
    <dbReference type="NCBI Taxonomy" id="652676"/>
    <lineage>
        <taxon>unclassified sequences</taxon>
        <taxon>metagenomes</taxon>
        <taxon>ecological metagenomes</taxon>
    </lineage>
</organism>
<dbReference type="GO" id="GO:0042626">
    <property type="term" value="F:ATPase-coupled transmembrane transporter activity"/>
    <property type="evidence" value="ECO:0007669"/>
    <property type="project" value="TreeGrafter"/>
</dbReference>
<evidence type="ECO:0000256" key="2">
    <source>
        <dbReference type="ARBA" id="ARBA00022741"/>
    </source>
</evidence>
<dbReference type="CDD" id="cd00267">
    <property type="entry name" value="ABC_ATPase"/>
    <property type="match status" value="1"/>
</dbReference>
<gene>
    <name evidence="5" type="ORF">MNBD_BACTEROID03-1124</name>
</gene>
<dbReference type="GO" id="GO:0016887">
    <property type="term" value="F:ATP hydrolysis activity"/>
    <property type="evidence" value="ECO:0007669"/>
    <property type="project" value="InterPro"/>
</dbReference>